<feature type="compositionally biased region" description="Basic and acidic residues" evidence="5">
    <location>
        <begin position="153"/>
        <end position="170"/>
    </location>
</feature>
<feature type="domain" description="Ig-like" evidence="6">
    <location>
        <begin position="1076"/>
        <end position="1157"/>
    </location>
</feature>
<feature type="compositionally biased region" description="Basic and acidic residues" evidence="5">
    <location>
        <begin position="50"/>
        <end position="84"/>
    </location>
</feature>
<name>A0A2G9V0M5_TELCI</name>
<feature type="compositionally biased region" description="Basic and acidic residues" evidence="5">
    <location>
        <begin position="760"/>
        <end position="774"/>
    </location>
</feature>
<reference evidence="7 8" key="1">
    <citation type="submission" date="2015-09" db="EMBL/GenBank/DDBJ databases">
        <title>Draft genome of the parasitic nematode Teladorsagia circumcincta isolate WARC Sus (inbred).</title>
        <authorList>
            <person name="Mitreva M."/>
        </authorList>
    </citation>
    <scope>NUCLEOTIDE SEQUENCE [LARGE SCALE GENOMIC DNA]</scope>
    <source>
        <strain evidence="7 8">S</strain>
    </source>
</reference>
<evidence type="ECO:0000256" key="5">
    <source>
        <dbReference type="SAM" id="MobiDB-lite"/>
    </source>
</evidence>
<feature type="domain" description="Ig-like" evidence="6">
    <location>
        <begin position="1160"/>
        <end position="1252"/>
    </location>
</feature>
<feature type="region of interest" description="Disordered" evidence="5">
    <location>
        <begin position="249"/>
        <end position="569"/>
    </location>
</feature>
<dbReference type="PROSITE" id="PS50835">
    <property type="entry name" value="IG_LIKE"/>
    <property type="match status" value="2"/>
</dbReference>
<dbReference type="InterPro" id="IPR052385">
    <property type="entry name" value="Obscurin/Obscurin-like_Reg"/>
</dbReference>
<dbReference type="InterPro" id="IPR013098">
    <property type="entry name" value="Ig_I-set"/>
</dbReference>
<sequence length="1257" mass="136642">MFQDSDDKKGTNTLLQEAEPRIESQSKLARKKQKKQQKGGKSVEGIPGEEPVKSLEASERIDSEMYVESRNKGETSGTEPKKVLSEATWKTPNKTFDEPSSMEQKVKKQSGKDEDEAHHRAKTEKVKKAEPGSKKSSAVSSDDNVPVPTVSENKVDEVKGEEAVGKEKGTVEGNQSNQKDEREKDVEKSGKRETSKDVVGPTRREPSPDAAGKKKKSIPKALLIPAQISSRYGDPSVLHSEAVMTTSIRARENSAEASSPIKQPQSATISMKVNSAGRGRSASGTLSDGEFSFNVQSRTQEKSATGASATLNLRTEDKSSLPPKHVKKVEKKKAEGKVPSESIHEKAVASEEAGPTDKKGTHDSQSSELVVEAHEKHQSEIEPTILDGSKKVAEMSVASRTSDAASRAEDQSLSIESKTKDTVEKKKRLKPASKMEQGKGEVEVLRGELETEKNAEGQKGIAAAESSEKSVDETKLEVVVDSPRKPELVSETKEEALPRSQKDANGMKKTAEEGKVVAAEAKSETQLSRTPEKSYVAGTANETGTELSKTPEEGYAEGAANETGTMLSKTPEKSYVEGTMNDISSVGSSKTFQLTKNVNQVDRNSAAEAKMKEESSQPEQAMERDFSEPGSVIEITQEKEKSVKHVKGKKKAAEHGTSQKGPVEGKFEEFPEIEAPEREDIDKSREELENVVEITGDAQLVAPDHKKGTMKKLKSNDKKKVAAEASLAEPSEKRGKAATELHSDIENLGTIEGIDQTEAEEVKTIGEGTERQSEEGSESENIAEHRKGGESAEIAGSRKVRKERSKKKENLAEQQEYAAGEIAKEPLEEHGGSRAISLESNDQFELHDGLTDMESSTKRVGVALKVPEEKIAMKVPEEKTASKVPEGKIAPKVPKKKKEAAHLKDHDEELNLSETARSLEGEKTAENQSSDVLPSPTGKHEDSQMEESGDTVGNQKEGKSQKVVGKRPKKKAREEASTGERAPDGEDLDIVFESHPMNQELHAPRPLEEADETVDALVTLPSSGKGVINEEDVAYTSTTKKRVKPKSHEVDLIPASDTAAALDISVKDTVAEIMKPLERRTVSKEGEAMTLTIELDRPAQDIKWTKNGEVIAVSEKYDIVSEGTTCSLTIRNAEFDDAGQYGVQADESKSVTDLQISGKPRIKPSTRKVVQVEKDESIMISAGFDCPGLADDVVVSWFFNGVPLSEDAKAQIGVQGKVLKFCKRQATKADSGEYTVKLSNEFGESTEIFTVNVKGVF</sequence>
<feature type="compositionally biased region" description="Basic residues" evidence="5">
    <location>
        <begin position="28"/>
        <end position="38"/>
    </location>
</feature>
<keyword evidence="4" id="KW-1015">Disulfide bond</keyword>
<feature type="region of interest" description="Disordered" evidence="5">
    <location>
        <begin position="696"/>
        <end position="840"/>
    </location>
</feature>
<evidence type="ECO:0000256" key="2">
    <source>
        <dbReference type="ARBA" id="ARBA00022490"/>
    </source>
</evidence>
<feature type="compositionally biased region" description="Polar residues" evidence="5">
    <location>
        <begin position="134"/>
        <end position="143"/>
    </location>
</feature>
<feature type="compositionally biased region" description="Basic and acidic residues" evidence="5">
    <location>
        <begin position="371"/>
        <end position="380"/>
    </location>
</feature>
<feature type="compositionally biased region" description="Basic and acidic residues" evidence="5">
    <location>
        <begin position="466"/>
        <end position="515"/>
    </location>
</feature>
<evidence type="ECO:0000259" key="6">
    <source>
        <dbReference type="PROSITE" id="PS50835"/>
    </source>
</evidence>
<keyword evidence="8" id="KW-1185">Reference proteome</keyword>
<feature type="compositionally biased region" description="Basic and acidic residues" evidence="5">
    <location>
        <begin position="730"/>
        <end position="745"/>
    </location>
</feature>
<dbReference type="PANTHER" id="PTHR35971">
    <property type="entry name" value="SI:DKEY-31G6.6"/>
    <property type="match status" value="1"/>
</dbReference>
<comment type="subcellular location">
    <subcellularLocation>
        <location evidence="1">Cytoplasm</location>
    </subcellularLocation>
</comment>
<dbReference type="SMART" id="SM00409">
    <property type="entry name" value="IG"/>
    <property type="match status" value="2"/>
</dbReference>
<keyword evidence="3" id="KW-0597">Phosphoprotein</keyword>
<feature type="compositionally biased region" description="Basic and acidic residues" evidence="5">
    <location>
        <begin position="332"/>
        <end position="362"/>
    </location>
</feature>
<dbReference type="Proteomes" id="UP000230423">
    <property type="component" value="Unassembled WGS sequence"/>
</dbReference>
<evidence type="ECO:0000256" key="4">
    <source>
        <dbReference type="ARBA" id="ARBA00023157"/>
    </source>
</evidence>
<feature type="region of interest" description="Disordered" evidence="5">
    <location>
        <begin position="874"/>
        <end position="989"/>
    </location>
</feature>
<organism evidence="7 8">
    <name type="scientific">Teladorsagia circumcincta</name>
    <name type="common">Brown stomach worm</name>
    <name type="synonym">Ostertagia circumcincta</name>
    <dbReference type="NCBI Taxonomy" id="45464"/>
    <lineage>
        <taxon>Eukaryota</taxon>
        <taxon>Metazoa</taxon>
        <taxon>Ecdysozoa</taxon>
        <taxon>Nematoda</taxon>
        <taxon>Chromadorea</taxon>
        <taxon>Rhabditida</taxon>
        <taxon>Rhabditina</taxon>
        <taxon>Rhabditomorpha</taxon>
        <taxon>Strongyloidea</taxon>
        <taxon>Trichostrongylidae</taxon>
        <taxon>Teladorsagia</taxon>
    </lineage>
</organism>
<protein>
    <submittedName>
        <fullName evidence="7">Immunoglobulin I-set domain protein</fullName>
    </submittedName>
</protein>
<feature type="region of interest" description="Disordered" evidence="5">
    <location>
        <begin position="1"/>
        <end position="236"/>
    </location>
</feature>
<accession>A0A2G9V0M5</accession>
<feature type="compositionally biased region" description="Basic and acidic residues" evidence="5">
    <location>
        <begin position="972"/>
        <end position="984"/>
    </location>
</feature>
<dbReference type="InterPro" id="IPR003599">
    <property type="entry name" value="Ig_sub"/>
</dbReference>
<feature type="compositionally biased region" description="Polar residues" evidence="5">
    <location>
        <begin position="293"/>
        <end position="313"/>
    </location>
</feature>
<dbReference type="OrthoDB" id="504170at2759"/>
<feature type="compositionally biased region" description="Basic and acidic residues" evidence="5">
    <location>
        <begin position="436"/>
        <end position="456"/>
    </location>
</feature>
<dbReference type="AlphaFoldDB" id="A0A2G9V0M5"/>
<dbReference type="Pfam" id="PF07679">
    <property type="entry name" value="I-set"/>
    <property type="match status" value="2"/>
</dbReference>
<feature type="compositionally biased region" description="Basic and acidic residues" evidence="5">
    <location>
        <begin position="178"/>
        <end position="207"/>
    </location>
</feature>
<dbReference type="Gene3D" id="2.60.40.10">
    <property type="entry name" value="Immunoglobulins"/>
    <property type="match status" value="2"/>
</dbReference>
<feature type="compositionally biased region" description="Basic and acidic residues" evidence="5">
    <location>
        <begin position="900"/>
        <end position="909"/>
    </location>
</feature>
<feature type="compositionally biased region" description="Basic and acidic residues" evidence="5">
    <location>
        <begin position="663"/>
        <end position="684"/>
    </location>
</feature>
<feature type="compositionally biased region" description="Basic and acidic residues" evidence="5">
    <location>
        <begin position="822"/>
        <end position="832"/>
    </location>
</feature>
<feature type="compositionally biased region" description="Basic and acidic residues" evidence="5">
    <location>
        <begin position="609"/>
        <end position="627"/>
    </location>
</feature>
<feature type="compositionally biased region" description="Polar residues" evidence="5">
    <location>
        <begin position="255"/>
        <end position="273"/>
    </location>
</feature>
<dbReference type="SUPFAM" id="SSF48726">
    <property type="entry name" value="Immunoglobulin"/>
    <property type="match status" value="2"/>
</dbReference>
<feature type="compositionally biased region" description="Basic and acidic residues" evidence="5">
    <location>
        <begin position="104"/>
        <end position="133"/>
    </location>
</feature>
<feature type="compositionally biased region" description="Basic and acidic residues" evidence="5">
    <location>
        <begin position="1"/>
        <end position="10"/>
    </location>
</feature>
<dbReference type="PANTHER" id="PTHR35971:SF5">
    <property type="entry name" value="OBSCURIN LIKE CYTOSKELETAL ADAPTOR 1"/>
    <property type="match status" value="1"/>
</dbReference>
<proteinExistence type="predicted"/>
<evidence type="ECO:0000256" key="3">
    <source>
        <dbReference type="ARBA" id="ARBA00022553"/>
    </source>
</evidence>
<dbReference type="InterPro" id="IPR007110">
    <property type="entry name" value="Ig-like_dom"/>
</dbReference>
<evidence type="ECO:0000256" key="1">
    <source>
        <dbReference type="ARBA" id="ARBA00004496"/>
    </source>
</evidence>
<dbReference type="GO" id="GO:0005737">
    <property type="term" value="C:cytoplasm"/>
    <property type="evidence" value="ECO:0007669"/>
    <property type="project" value="UniProtKB-SubCell"/>
</dbReference>
<evidence type="ECO:0000313" key="7">
    <source>
        <dbReference type="EMBL" id="PIO76041.1"/>
    </source>
</evidence>
<feature type="region of interest" description="Disordered" evidence="5">
    <location>
        <begin position="604"/>
        <end position="684"/>
    </location>
</feature>
<keyword evidence="2" id="KW-0963">Cytoplasm</keyword>
<evidence type="ECO:0000313" key="8">
    <source>
        <dbReference type="Proteomes" id="UP000230423"/>
    </source>
</evidence>
<dbReference type="EMBL" id="KZ345084">
    <property type="protein sequence ID" value="PIO76041.1"/>
    <property type="molecule type" value="Genomic_DNA"/>
</dbReference>
<dbReference type="InterPro" id="IPR036179">
    <property type="entry name" value="Ig-like_dom_sf"/>
</dbReference>
<dbReference type="InterPro" id="IPR013783">
    <property type="entry name" value="Ig-like_fold"/>
</dbReference>
<gene>
    <name evidence="7" type="ORF">TELCIR_01910</name>
</gene>